<dbReference type="GO" id="GO:0006096">
    <property type="term" value="P:glycolytic process"/>
    <property type="evidence" value="ECO:0007669"/>
    <property type="project" value="UniProtKB-KW"/>
</dbReference>
<dbReference type="SUPFAM" id="SSF53254">
    <property type="entry name" value="Phosphoglycerate mutase-like"/>
    <property type="match status" value="1"/>
</dbReference>
<accession>A0A0F7KEA8</accession>
<evidence type="ECO:0000256" key="4">
    <source>
        <dbReference type="ARBA" id="ARBA00023152"/>
    </source>
</evidence>
<gene>
    <name evidence="8" type="ORF">AAW31_04065</name>
</gene>
<keyword evidence="3" id="KW-0312">Gluconeogenesis</keyword>
<keyword evidence="9" id="KW-1185">Reference proteome</keyword>
<feature type="binding site" evidence="7">
    <location>
        <position position="58"/>
    </location>
    <ligand>
        <name>substrate</name>
    </ligand>
</feature>
<comment type="similarity">
    <text evidence="1">Belongs to the phosphoglycerate mutase family. BPG-dependent PGAM subfamily.</text>
</comment>
<protein>
    <recommendedName>
        <fullName evidence="2">phosphoglycerate mutase (2,3-diphosphoglycerate-dependent)</fullName>
        <ecNumber evidence="2">5.4.2.11</ecNumber>
    </recommendedName>
</protein>
<dbReference type="InterPro" id="IPR013078">
    <property type="entry name" value="His_Pase_superF_clade-1"/>
</dbReference>
<dbReference type="OrthoDB" id="5296884at2"/>
<dbReference type="CDD" id="cd07067">
    <property type="entry name" value="HP_PGM_like"/>
    <property type="match status" value="1"/>
</dbReference>
<dbReference type="PIRSF" id="PIRSF000709">
    <property type="entry name" value="6PFK_2-Ptase"/>
    <property type="match status" value="1"/>
</dbReference>
<dbReference type="PATRIC" id="fig|44574.3.peg.975"/>
<reference evidence="9" key="1">
    <citation type="submission" date="2015-05" db="EMBL/GenBank/DDBJ databases">
        <title>Draft genome of Nitrosomonas communis strain Nm2.</title>
        <authorList>
            <person name="Kozlowski J.A."/>
            <person name="Kits K.D."/>
            <person name="Stein L.Y."/>
        </authorList>
    </citation>
    <scope>NUCLEOTIDE SEQUENCE [LARGE SCALE GENOMIC DNA]</scope>
    <source>
        <strain evidence="9">Nm2</strain>
    </source>
</reference>
<evidence type="ECO:0000256" key="6">
    <source>
        <dbReference type="PIRSR" id="PIRSR613078-1"/>
    </source>
</evidence>
<evidence type="ECO:0000256" key="7">
    <source>
        <dbReference type="PIRSR" id="PIRSR613078-2"/>
    </source>
</evidence>
<proteinExistence type="inferred from homology"/>
<evidence type="ECO:0000256" key="2">
    <source>
        <dbReference type="ARBA" id="ARBA00012028"/>
    </source>
</evidence>
<dbReference type="InterPro" id="IPR005952">
    <property type="entry name" value="Phosphogly_mut1"/>
</dbReference>
<dbReference type="GO" id="GO:0004619">
    <property type="term" value="F:phosphoglycerate mutase activity"/>
    <property type="evidence" value="ECO:0007669"/>
    <property type="project" value="UniProtKB-EC"/>
</dbReference>
<name>A0A0F7KEA8_9PROT</name>
<evidence type="ECO:0000256" key="1">
    <source>
        <dbReference type="ARBA" id="ARBA00006717"/>
    </source>
</evidence>
<evidence type="ECO:0000256" key="3">
    <source>
        <dbReference type="ARBA" id="ARBA00022432"/>
    </source>
</evidence>
<evidence type="ECO:0000313" key="8">
    <source>
        <dbReference type="EMBL" id="AKH37182.1"/>
    </source>
</evidence>
<dbReference type="EMBL" id="CP011451">
    <property type="protein sequence ID" value="AKH37182.1"/>
    <property type="molecule type" value="Genomic_DNA"/>
</dbReference>
<dbReference type="GO" id="GO:0006094">
    <property type="term" value="P:gluconeogenesis"/>
    <property type="evidence" value="ECO:0007669"/>
    <property type="project" value="UniProtKB-KW"/>
</dbReference>
<dbReference type="InterPro" id="IPR029033">
    <property type="entry name" value="His_PPase_superfam"/>
</dbReference>
<keyword evidence="4" id="KW-0324">Glycolysis</keyword>
<dbReference type="EC" id="5.4.2.11" evidence="2"/>
<evidence type="ECO:0000256" key="5">
    <source>
        <dbReference type="ARBA" id="ARBA00023235"/>
    </source>
</evidence>
<organism evidence="8 9">
    <name type="scientific">Nitrosomonas communis</name>
    <dbReference type="NCBI Taxonomy" id="44574"/>
    <lineage>
        <taxon>Bacteria</taxon>
        <taxon>Pseudomonadati</taxon>
        <taxon>Pseudomonadota</taxon>
        <taxon>Betaproteobacteria</taxon>
        <taxon>Nitrosomonadales</taxon>
        <taxon>Nitrosomonadaceae</taxon>
        <taxon>Nitrosomonas</taxon>
    </lineage>
</organism>
<dbReference type="Proteomes" id="UP000034156">
    <property type="component" value="Chromosome"/>
</dbReference>
<keyword evidence="5" id="KW-0413">Isomerase</keyword>
<evidence type="ECO:0000313" key="9">
    <source>
        <dbReference type="Proteomes" id="UP000034156"/>
    </source>
</evidence>
<dbReference type="AlphaFoldDB" id="A0A0F7KEA8"/>
<dbReference type="Pfam" id="PF00300">
    <property type="entry name" value="His_Phos_1"/>
    <property type="match status" value="1"/>
</dbReference>
<feature type="active site" description="Tele-phosphohistidine intermediate" evidence="6">
    <location>
        <position position="12"/>
    </location>
</feature>
<reference evidence="8 9" key="2">
    <citation type="journal article" date="2016" name="Genome Announc.">
        <title>Genome Sequence of Nitrosomonas communis Strain Nm2, a Mesophilic Ammonia-Oxidizing Bacterium Isolated from Mediterranean Soil.</title>
        <authorList>
            <person name="Kozlowski J.A."/>
            <person name="Kits K.D."/>
            <person name="Stein L.Y."/>
        </authorList>
    </citation>
    <scope>NUCLEOTIDE SEQUENCE [LARGE SCALE GENOMIC DNA]</scope>
    <source>
        <strain evidence="8 9">Nm2</strain>
    </source>
</reference>
<dbReference type="Gene3D" id="3.40.50.1240">
    <property type="entry name" value="Phosphoglycerate mutase-like"/>
    <property type="match status" value="1"/>
</dbReference>
<dbReference type="SMART" id="SM00855">
    <property type="entry name" value="PGAM"/>
    <property type="match status" value="1"/>
</dbReference>
<sequence length="201" mass="23399">MTSMAFIDLLRHGDTGHGGRFCGSTDHALTEAGWQQMWMRVEQTPRHWKHIITSPLKRCAHFAQALSERYAIPLTQDARLQEIHFGEWEGRTAAELMQIDAEALVRFWQNPLDNPPPQAEHLLDFKARVLTAWHDIHTRFANQNILLITHSGVMRILLCHLRQQSLQQLLNFDVPYAAMRTVETEWHENSYRLTLKSDKPE</sequence>
<dbReference type="PANTHER" id="PTHR11931">
    <property type="entry name" value="PHOSPHOGLYCERATE MUTASE"/>
    <property type="match status" value="1"/>
</dbReference>
<dbReference type="KEGG" id="nco:AAW31_04065"/>
<feature type="active site" description="Proton donor/acceptor" evidence="6">
    <location>
        <position position="82"/>
    </location>
</feature>